<organism evidence="2">
    <name type="scientific">bioreactor metagenome</name>
    <dbReference type="NCBI Taxonomy" id="1076179"/>
    <lineage>
        <taxon>unclassified sequences</taxon>
        <taxon>metagenomes</taxon>
        <taxon>ecological metagenomes</taxon>
    </lineage>
</organism>
<comment type="caution">
    <text evidence="2">The sequence shown here is derived from an EMBL/GenBank/DDBJ whole genome shotgun (WGS) entry which is preliminary data.</text>
</comment>
<reference evidence="2" key="1">
    <citation type="submission" date="2019-08" db="EMBL/GenBank/DDBJ databases">
        <authorList>
            <person name="Kucharzyk K."/>
            <person name="Murdoch R.W."/>
            <person name="Higgins S."/>
            <person name="Loffler F."/>
        </authorList>
    </citation>
    <scope>NUCLEOTIDE SEQUENCE</scope>
</reference>
<gene>
    <name evidence="2" type="ORF">SDC9_59214</name>
</gene>
<name>A0A644X9L4_9ZZZZ</name>
<proteinExistence type="predicted"/>
<accession>A0A644X9L4</accession>
<sequence length="158" mass="17398">MALDDEEIRVLKSAQCPSLSERSILSYDIGSDPERHVHMRITANTGNGQFNAAWVAYDAIEPLLMKADVLSGSALASLFRGTSVNTAGFILAALKHMGAVDAMLTKRHSYQCRDLDAFRRELQGLMDPLPAPDSDRSSIPNAFTGYRPLKESRSRSKK</sequence>
<feature type="compositionally biased region" description="Basic and acidic residues" evidence="1">
    <location>
        <begin position="148"/>
        <end position="158"/>
    </location>
</feature>
<protein>
    <submittedName>
        <fullName evidence="2">Uncharacterized protein</fullName>
    </submittedName>
</protein>
<dbReference type="AlphaFoldDB" id="A0A644X9L4"/>
<dbReference type="EMBL" id="VSSQ01002031">
    <property type="protein sequence ID" value="MPM12860.1"/>
    <property type="molecule type" value="Genomic_DNA"/>
</dbReference>
<evidence type="ECO:0000256" key="1">
    <source>
        <dbReference type="SAM" id="MobiDB-lite"/>
    </source>
</evidence>
<feature type="region of interest" description="Disordered" evidence="1">
    <location>
        <begin position="126"/>
        <end position="158"/>
    </location>
</feature>
<evidence type="ECO:0000313" key="2">
    <source>
        <dbReference type="EMBL" id="MPM12860.1"/>
    </source>
</evidence>